<dbReference type="CDD" id="cd01008">
    <property type="entry name" value="PBP2_NrtA_SsuA_CpmA_like"/>
    <property type="match status" value="1"/>
</dbReference>
<dbReference type="Proteomes" id="UP000214610">
    <property type="component" value="Unassembled WGS sequence"/>
</dbReference>
<comment type="caution">
    <text evidence="6">The sequence shown here is derived from an EMBL/GenBank/DDBJ whole genome shotgun (WGS) entry which is preliminary data.</text>
</comment>
<comment type="subcellular location">
    <subcellularLocation>
        <location evidence="1">Periplasm</location>
    </subcellularLocation>
</comment>
<dbReference type="GO" id="GO:0042626">
    <property type="term" value="F:ATPase-coupled transmembrane transporter activity"/>
    <property type="evidence" value="ECO:0007669"/>
    <property type="project" value="InterPro"/>
</dbReference>
<feature type="domain" description="SsuA/THI5-like" evidence="5">
    <location>
        <begin position="54"/>
        <end position="249"/>
    </location>
</feature>
<dbReference type="GO" id="GO:0042597">
    <property type="term" value="C:periplasmic space"/>
    <property type="evidence" value="ECO:0007669"/>
    <property type="project" value="UniProtKB-SubCell"/>
</dbReference>
<proteinExistence type="predicted"/>
<dbReference type="EMBL" id="NHMP01000001">
    <property type="protein sequence ID" value="OXE51277.1"/>
    <property type="molecule type" value="Genomic_DNA"/>
</dbReference>
<dbReference type="Gene3D" id="3.40.190.10">
    <property type="entry name" value="Periplasmic binding protein-like II"/>
    <property type="match status" value="2"/>
</dbReference>
<feature type="chain" id="PRO_5011229185" evidence="4">
    <location>
        <begin position="22"/>
        <end position="314"/>
    </location>
</feature>
<evidence type="ECO:0000256" key="1">
    <source>
        <dbReference type="ARBA" id="ARBA00004418"/>
    </source>
</evidence>
<feature type="signal peptide" evidence="4">
    <location>
        <begin position="1"/>
        <end position="21"/>
    </location>
</feature>
<dbReference type="AlphaFoldDB" id="A0A227KTU0"/>
<organism evidence="6 7">
    <name type="scientific">Turicimonas muris</name>
    <dbReference type="NCBI Taxonomy" id="1796652"/>
    <lineage>
        <taxon>Bacteria</taxon>
        <taxon>Pseudomonadati</taxon>
        <taxon>Pseudomonadota</taxon>
        <taxon>Betaproteobacteria</taxon>
        <taxon>Burkholderiales</taxon>
        <taxon>Sutterellaceae</taxon>
        <taxon>Turicimonas</taxon>
    </lineage>
</organism>
<dbReference type="InterPro" id="IPR015168">
    <property type="entry name" value="SsuA/THI5"/>
</dbReference>
<evidence type="ECO:0000256" key="3">
    <source>
        <dbReference type="ARBA" id="ARBA00022729"/>
    </source>
</evidence>
<gene>
    <name evidence="6" type="ORF">ADH67_03000</name>
</gene>
<keyword evidence="3 4" id="KW-0732">Signal</keyword>
<dbReference type="Pfam" id="PF09084">
    <property type="entry name" value="NMT1"/>
    <property type="match status" value="1"/>
</dbReference>
<dbReference type="RefSeq" id="WP_066591483.1">
    <property type="nucleotide sequence ID" value="NZ_CARLGA010000023.1"/>
</dbReference>
<name>A0A227KTU0_9BURK</name>
<dbReference type="NCBIfam" id="TIGR01728">
    <property type="entry name" value="SsuA_fam"/>
    <property type="match status" value="1"/>
</dbReference>
<reference evidence="7" key="1">
    <citation type="submission" date="2017-05" db="EMBL/GenBank/DDBJ databases">
        <title>Improved OligoMM genomes.</title>
        <authorList>
            <person name="Garzetti D."/>
        </authorList>
    </citation>
    <scope>NUCLEOTIDE SEQUENCE [LARGE SCALE GENOMIC DNA]</scope>
    <source>
        <strain evidence="7">YL45</strain>
    </source>
</reference>
<evidence type="ECO:0000313" key="6">
    <source>
        <dbReference type="EMBL" id="OXE51277.1"/>
    </source>
</evidence>
<evidence type="ECO:0000259" key="5">
    <source>
        <dbReference type="Pfam" id="PF09084"/>
    </source>
</evidence>
<protein>
    <submittedName>
        <fullName evidence="6">Aliphatic sulfonate ABC transporter</fullName>
    </submittedName>
</protein>
<evidence type="ECO:0000313" key="7">
    <source>
        <dbReference type="Proteomes" id="UP000214610"/>
    </source>
</evidence>
<accession>A0A227KTU0</accession>
<keyword evidence="2" id="KW-0813">Transport</keyword>
<dbReference type="SUPFAM" id="SSF53850">
    <property type="entry name" value="Periplasmic binding protein-like II"/>
    <property type="match status" value="1"/>
</dbReference>
<dbReference type="GO" id="GO:0016020">
    <property type="term" value="C:membrane"/>
    <property type="evidence" value="ECO:0007669"/>
    <property type="project" value="InterPro"/>
</dbReference>
<keyword evidence="7" id="KW-1185">Reference proteome</keyword>
<sequence length="314" mass="34074">MFRTSLSVLFAGLFSASLCFAADLPKEINIVYVKAPFNLQNIVMKEKGMLEKAFEKDNIKINWKTITSGSKQTQAMAGKSIDISAVMNTSSLLMANGVGNKILIATGVSHPADTFAIVGKPEAIQSIKDLKGKKIVGPKGTVLHQLLVAALNKEGMSIKDVEFISMDQPTALAALLAGRVDAALLAASGVIKAEKSGTKVITTAKDLVNVNLVTTVTEDFAKKYPEVLDTVVKVQREALDWIKKNPEEAIGLGAKEHGIDMDDARKLASWSNYYNTLSEKDIEGLQKDQDFLFDNKMMEKKVDVKSLVLPSALK</sequence>
<dbReference type="PANTHER" id="PTHR30024">
    <property type="entry name" value="ALIPHATIC SULFONATES-BINDING PROTEIN-RELATED"/>
    <property type="match status" value="1"/>
</dbReference>
<evidence type="ECO:0000256" key="4">
    <source>
        <dbReference type="SAM" id="SignalP"/>
    </source>
</evidence>
<dbReference type="InterPro" id="IPR010067">
    <property type="entry name" value="ABC_SsuA_sub-bd"/>
</dbReference>
<evidence type="ECO:0000256" key="2">
    <source>
        <dbReference type="ARBA" id="ARBA00022448"/>
    </source>
</evidence>